<reference evidence="1" key="1">
    <citation type="journal article" date="2015" name="Nature">
        <title>Complex archaea that bridge the gap between prokaryotes and eukaryotes.</title>
        <authorList>
            <person name="Spang A."/>
            <person name="Saw J.H."/>
            <person name="Jorgensen S.L."/>
            <person name="Zaremba-Niedzwiedzka K."/>
            <person name="Martijn J."/>
            <person name="Lind A.E."/>
            <person name="van Eijk R."/>
            <person name="Schleper C."/>
            <person name="Guy L."/>
            <person name="Ettema T.J."/>
        </authorList>
    </citation>
    <scope>NUCLEOTIDE SEQUENCE</scope>
</reference>
<evidence type="ECO:0000313" key="1">
    <source>
        <dbReference type="EMBL" id="KKL23485.1"/>
    </source>
</evidence>
<accession>A0A0F9BNP4</accession>
<proteinExistence type="predicted"/>
<sequence>MTKPRVLIWDLETGGVNAFKADLGFILNFGY</sequence>
<gene>
    <name evidence="1" type="ORF">LCGC14_2424940</name>
</gene>
<feature type="non-terminal residue" evidence="1">
    <location>
        <position position="31"/>
    </location>
</feature>
<dbReference type="EMBL" id="LAZR01036957">
    <property type="protein sequence ID" value="KKL23485.1"/>
    <property type="molecule type" value="Genomic_DNA"/>
</dbReference>
<organism evidence="1">
    <name type="scientific">marine sediment metagenome</name>
    <dbReference type="NCBI Taxonomy" id="412755"/>
    <lineage>
        <taxon>unclassified sequences</taxon>
        <taxon>metagenomes</taxon>
        <taxon>ecological metagenomes</taxon>
    </lineage>
</organism>
<name>A0A0F9BNP4_9ZZZZ</name>
<protein>
    <submittedName>
        <fullName evidence="1">Uncharacterized protein</fullName>
    </submittedName>
</protein>
<comment type="caution">
    <text evidence="1">The sequence shown here is derived from an EMBL/GenBank/DDBJ whole genome shotgun (WGS) entry which is preliminary data.</text>
</comment>
<dbReference type="AlphaFoldDB" id="A0A0F9BNP4"/>